<keyword evidence="3 9" id="KW-0032">Aminotransferase</keyword>
<evidence type="ECO:0000256" key="5">
    <source>
        <dbReference type="ARBA" id="ARBA00022691"/>
    </source>
</evidence>
<comment type="function">
    <text evidence="9">Catalyzes the transfer of the alpha-amino group from S-adenosyl-L-methionine (SAM) to 7-keto-8-aminopelargonic acid (KAPA) to form 7,8-diaminopelargonic acid (DAPA). It is the only aminotransferase known to utilize SAM as an amino donor.</text>
</comment>
<dbReference type="CDD" id="cd00610">
    <property type="entry name" value="OAT_like"/>
    <property type="match status" value="1"/>
</dbReference>
<dbReference type="InterPro" id="IPR049704">
    <property type="entry name" value="Aminotrans_3_PPA_site"/>
</dbReference>
<keyword evidence="7 9" id="KW-0663">Pyridoxal phosphate</keyword>
<dbReference type="GO" id="GO:0005737">
    <property type="term" value="C:cytoplasm"/>
    <property type="evidence" value="ECO:0007669"/>
    <property type="project" value="UniProtKB-SubCell"/>
</dbReference>
<dbReference type="NCBIfam" id="TIGR00508">
    <property type="entry name" value="bioA"/>
    <property type="match status" value="1"/>
</dbReference>
<dbReference type="GO" id="GO:0030170">
    <property type="term" value="F:pyridoxal phosphate binding"/>
    <property type="evidence" value="ECO:0007669"/>
    <property type="project" value="UniProtKB-UniRule"/>
</dbReference>
<proteinExistence type="inferred from homology"/>
<dbReference type="GO" id="GO:0004015">
    <property type="term" value="F:adenosylmethionine-8-amino-7-oxononanoate transaminase activity"/>
    <property type="evidence" value="ECO:0007669"/>
    <property type="project" value="UniProtKB-UniRule"/>
</dbReference>
<evidence type="ECO:0000256" key="1">
    <source>
        <dbReference type="ARBA" id="ARBA00001933"/>
    </source>
</evidence>
<sequence>MNANELKALDLAHIWHPCTQMKDHENVPLIPIKKANGMYLYDFDNAKYMDCVSSWWVNLFGHCNEYIANAIKSQADELAHIILAGFSHEQIITLSQRLCTLLGGRFSKCFYADNGSSAIEVALKMSFHYHLNLGQKRDRFLSLSNSYHGETLGALSVGDVALYKRTYEPLLLDCLITPVPIANTQESVSDFENANFHKELESLEHILTAQGKHICAFILEPLIQCAGNMNMYSAKFIDEAIRLCRAFGVQIIFDEIAVGFGRSGTLFAMEQCKEKPDFVCLSKGITGGFLPLSVVVTNDEIYNAFYAEYETQRAFLHSHSYTGNALACAAANAVLDIFEKDNIIEKNRILSAYIAKEFESLKQFTFLGNFRQKGMIYAFDILSQKRARAGLWVFQKALQKGLLLRPLGHTIYFMPPYIVSYDEVRYVKESLEAIFREF</sequence>
<dbReference type="InterPro" id="IPR005815">
    <property type="entry name" value="BioA"/>
</dbReference>
<evidence type="ECO:0000313" key="10">
    <source>
        <dbReference type="EMBL" id="CUU39061.1"/>
    </source>
</evidence>
<dbReference type="PANTHER" id="PTHR42684:SF17">
    <property type="entry name" value="ADENOSYLMETHIONINE-8-AMINO-7-OXONONANOATE AMINOTRANSFERASE"/>
    <property type="match status" value="1"/>
</dbReference>
<feature type="binding site" evidence="9">
    <location>
        <begin position="115"/>
        <end position="116"/>
    </location>
    <ligand>
        <name>pyridoxal 5'-phosphate</name>
        <dbReference type="ChEBI" id="CHEBI:597326"/>
    </ligand>
</feature>
<feature type="binding site" evidence="9">
    <location>
        <position position="147"/>
    </location>
    <ligand>
        <name>substrate</name>
    </ligand>
</feature>
<dbReference type="Gene3D" id="3.40.640.10">
    <property type="entry name" value="Type I PLP-dependent aspartate aminotransferase-like (Major domain)"/>
    <property type="match status" value="1"/>
</dbReference>
<dbReference type="InterPro" id="IPR005814">
    <property type="entry name" value="Aminotrans_3"/>
</dbReference>
<dbReference type="KEGG" id="hty:BN2458_PEG0174"/>
<dbReference type="STRING" id="76936.BN2458_PEG0174"/>
<dbReference type="PROSITE" id="PS00600">
    <property type="entry name" value="AA_TRANSFER_CLASS_3"/>
    <property type="match status" value="1"/>
</dbReference>
<reference evidence="11 12" key="1">
    <citation type="journal article" date="2014" name="Genome Announc.">
        <title>Draft genome sequences of eight enterohepatic helicobacter species isolated from both laboratory and wild rodents.</title>
        <authorList>
            <person name="Sheh A."/>
            <person name="Shen Z."/>
            <person name="Fox J.G."/>
        </authorList>
    </citation>
    <scope>NUCLEOTIDE SEQUENCE [LARGE SCALE GENOMIC DNA]</scope>
    <source>
        <strain evidence="11 12">MIT 98-6810</strain>
    </source>
</reference>
<gene>
    <name evidence="9" type="primary">bioA</name>
    <name evidence="10" type="ORF">BN2458_PEG0174</name>
    <name evidence="11" type="ORF">LS75_007455</name>
</gene>
<keyword evidence="12" id="KW-1185">Reference proteome</keyword>
<protein>
    <recommendedName>
        <fullName evidence="9">Adenosylmethionine-8-amino-7-oxononanoate aminotransferase</fullName>
        <ecNumber evidence="9">2.6.1.62</ecNumber>
    </recommendedName>
    <alternativeName>
        <fullName evidence="9">7,8-diamino-pelargonic acid aminotransferase</fullName>
        <shortName evidence="9">DAPA AT</shortName>
        <shortName evidence="9">DAPA aminotransferase</shortName>
    </alternativeName>
    <alternativeName>
        <fullName evidence="9">7,8-diaminononanoate synthase</fullName>
        <shortName evidence="9">DANS</shortName>
    </alternativeName>
    <alternativeName>
        <fullName evidence="9">Diaminopelargonic acid synthase</fullName>
    </alternativeName>
</protein>
<evidence type="ECO:0000313" key="11">
    <source>
        <dbReference type="EMBL" id="TLD78139.1"/>
    </source>
</evidence>
<evidence type="ECO:0000313" key="12">
    <source>
        <dbReference type="Proteomes" id="UP000029925"/>
    </source>
</evidence>
<evidence type="ECO:0000256" key="2">
    <source>
        <dbReference type="ARBA" id="ARBA00005063"/>
    </source>
</evidence>
<feature type="modified residue" description="N6-(pyridoxal phosphate)lysine" evidence="9">
    <location>
        <position position="283"/>
    </location>
</feature>
<dbReference type="GO" id="GO:0009102">
    <property type="term" value="P:biotin biosynthetic process"/>
    <property type="evidence" value="ECO:0007669"/>
    <property type="project" value="UniProtKB-UniRule"/>
</dbReference>
<keyword evidence="4 9" id="KW-0808">Transferase</keyword>
<dbReference type="EMBL" id="LN907858">
    <property type="protein sequence ID" value="CUU39061.1"/>
    <property type="molecule type" value="Genomic_DNA"/>
</dbReference>
<dbReference type="AlphaFoldDB" id="A0A099UAP2"/>
<comment type="pathway">
    <text evidence="2 9">Cofactor biosynthesis; biotin biosynthesis; 7,8-diaminononanoate from 8-amino-7-oxononanoate (SAM route): step 1/1.</text>
</comment>
<dbReference type="PATRIC" id="fig|76936.10.peg.169"/>
<feature type="binding site" evidence="9">
    <location>
        <position position="318"/>
    </location>
    <ligand>
        <name>substrate</name>
    </ligand>
</feature>
<comment type="similarity">
    <text evidence="9">Belongs to the class-III pyridoxal-phosphate-dependent aminotransferase family. BioA subfamily.</text>
</comment>
<evidence type="ECO:0000256" key="3">
    <source>
        <dbReference type="ARBA" id="ARBA00022576"/>
    </source>
</evidence>
<dbReference type="InterPro" id="IPR015422">
    <property type="entry name" value="PyrdxlP-dep_Trfase_small"/>
</dbReference>
<feature type="site" description="Participates in the substrate recognition with KAPA and in a stacking interaction with the adenine ring of SAM" evidence="9">
    <location>
        <position position="18"/>
    </location>
</feature>
<evidence type="ECO:0000313" key="13">
    <source>
        <dbReference type="Proteomes" id="UP000064525"/>
    </source>
</evidence>
<comment type="catalytic activity">
    <reaction evidence="8 9">
        <text>(8S)-8-amino-7-oxononanoate + S-adenosyl-L-methionine = S-adenosyl-4-methylsulfanyl-2-oxobutanoate + (7R,8S)-7,8-diammoniononanoate</text>
        <dbReference type="Rhea" id="RHEA:16861"/>
        <dbReference type="ChEBI" id="CHEBI:16490"/>
        <dbReference type="ChEBI" id="CHEBI:59789"/>
        <dbReference type="ChEBI" id="CHEBI:149468"/>
        <dbReference type="ChEBI" id="CHEBI:149469"/>
        <dbReference type="EC" id="2.6.1.62"/>
    </reaction>
</comment>
<dbReference type="SUPFAM" id="SSF53383">
    <property type="entry name" value="PLP-dependent transferases"/>
    <property type="match status" value="1"/>
</dbReference>
<keyword evidence="9" id="KW-0963">Cytoplasm</keyword>
<dbReference type="EMBL" id="JRPF02000009">
    <property type="protein sequence ID" value="TLD78139.1"/>
    <property type="molecule type" value="Genomic_DNA"/>
</dbReference>
<feature type="binding site" evidence="9">
    <location>
        <position position="254"/>
    </location>
    <ligand>
        <name>pyridoxal 5'-phosphate</name>
        <dbReference type="ChEBI" id="CHEBI:597326"/>
    </ligand>
</feature>
<dbReference type="GeneID" id="78150522"/>
<dbReference type="UniPathway" id="UPA00078">
    <property type="reaction ID" value="UER00160"/>
</dbReference>
<dbReference type="Pfam" id="PF00202">
    <property type="entry name" value="Aminotran_3"/>
    <property type="match status" value="1"/>
</dbReference>
<comment type="subcellular location">
    <subcellularLocation>
        <location evidence="9">Cytoplasm</location>
    </subcellularLocation>
</comment>
<dbReference type="InterPro" id="IPR015424">
    <property type="entry name" value="PyrdxlP-dep_Trfase"/>
</dbReference>
<dbReference type="Proteomes" id="UP000029925">
    <property type="component" value="Unassembled WGS sequence"/>
</dbReference>
<feature type="binding site" evidence="9">
    <location>
        <position position="405"/>
    </location>
    <ligand>
        <name>substrate</name>
    </ligand>
</feature>
<name>A0A099UAP2_9HELI</name>
<keyword evidence="6 9" id="KW-0093">Biotin biosynthesis</keyword>
<feature type="binding site" evidence="9">
    <location>
        <position position="283"/>
    </location>
    <ligand>
        <name>substrate</name>
    </ligand>
</feature>
<evidence type="ECO:0000256" key="7">
    <source>
        <dbReference type="ARBA" id="ARBA00022898"/>
    </source>
</evidence>
<feature type="binding site" evidence="9">
    <location>
        <begin position="319"/>
        <end position="320"/>
    </location>
    <ligand>
        <name>pyridoxal 5'-phosphate</name>
        <dbReference type="ChEBI" id="CHEBI:597326"/>
    </ligand>
</feature>
<accession>A0A099UAP2</accession>
<evidence type="ECO:0000256" key="6">
    <source>
        <dbReference type="ARBA" id="ARBA00022756"/>
    </source>
</evidence>
<feature type="binding site" evidence="9">
    <location>
        <position position="55"/>
    </location>
    <ligand>
        <name>substrate</name>
    </ligand>
</feature>
<evidence type="ECO:0000256" key="8">
    <source>
        <dbReference type="ARBA" id="ARBA00048449"/>
    </source>
</evidence>
<evidence type="ECO:0000256" key="4">
    <source>
        <dbReference type="ARBA" id="ARBA00022679"/>
    </source>
</evidence>
<organism evidence="10 13">
    <name type="scientific">Helicobacter typhlonius</name>
    <dbReference type="NCBI Taxonomy" id="76936"/>
    <lineage>
        <taxon>Bacteria</taxon>
        <taxon>Pseudomonadati</taxon>
        <taxon>Campylobacterota</taxon>
        <taxon>Epsilonproteobacteria</taxon>
        <taxon>Campylobacterales</taxon>
        <taxon>Helicobacteraceae</taxon>
        <taxon>Helicobacter</taxon>
    </lineage>
</organism>
<dbReference type="OrthoDB" id="9801834at2"/>
<reference evidence="13" key="3">
    <citation type="submission" date="2015-11" db="EMBL/GenBank/DDBJ databases">
        <authorList>
            <person name="Anvar S.Y."/>
        </authorList>
    </citation>
    <scope>NUCLEOTIDE SEQUENCE [LARGE SCALE GENOMIC DNA]</scope>
</reference>
<evidence type="ECO:0000256" key="9">
    <source>
        <dbReference type="HAMAP-Rule" id="MF_00834"/>
    </source>
</evidence>
<dbReference type="PIRSF" id="PIRSF000521">
    <property type="entry name" value="Transaminase_4ab_Lys_Orn"/>
    <property type="match status" value="1"/>
</dbReference>
<dbReference type="RefSeq" id="WP_034326660.1">
    <property type="nucleotide sequence ID" value="NZ_CAJTQN010000011.1"/>
</dbReference>
<dbReference type="Proteomes" id="UP000064525">
    <property type="component" value="Chromosome I"/>
</dbReference>
<dbReference type="Gene3D" id="3.90.1150.10">
    <property type="entry name" value="Aspartate Aminotransferase, domain 1"/>
    <property type="match status" value="1"/>
</dbReference>
<dbReference type="HAMAP" id="MF_00834">
    <property type="entry name" value="BioA"/>
    <property type="match status" value="1"/>
</dbReference>
<dbReference type="PANTHER" id="PTHR42684">
    <property type="entry name" value="ADENOSYLMETHIONINE-8-AMINO-7-OXONONANOATE AMINOTRANSFERASE"/>
    <property type="match status" value="1"/>
</dbReference>
<comment type="cofactor">
    <cofactor evidence="1 9">
        <name>pyridoxal 5'-phosphate</name>
        <dbReference type="ChEBI" id="CHEBI:597326"/>
    </cofactor>
</comment>
<dbReference type="NCBIfam" id="NF004624">
    <property type="entry name" value="PRK05964.1"/>
    <property type="match status" value="1"/>
</dbReference>
<keyword evidence="5 9" id="KW-0949">S-adenosyl-L-methionine</keyword>
<dbReference type="EC" id="2.6.1.62" evidence="9"/>
<reference evidence="10" key="2">
    <citation type="submission" date="2015-11" db="EMBL/GenBank/DDBJ databases">
        <authorList>
            <person name="Zhang Y."/>
            <person name="Guo Z."/>
        </authorList>
    </citation>
    <scope>NUCLEOTIDE SEQUENCE</scope>
    <source>
        <strain evidence="10">1</strain>
    </source>
</reference>
<comment type="subunit">
    <text evidence="9">Homodimer.</text>
</comment>
<dbReference type="InterPro" id="IPR015421">
    <property type="entry name" value="PyrdxlP-dep_Trfase_major"/>
</dbReference>